<dbReference type="NCBIfam" id="TIGR04183">
    <property type="entry name" value="Por_Secre_tail"/>
    <property type="match status" value="1"/>
</dbReference>
<protein>
    <submittedName>
        <fullName evidence="4">Putative secreted protein (Por secretion system target)</fullName>
    </submittedName>
</protein>
<gene>
    <name evidence="4" type="ORF">BXY75_2590</name>
</gene>
<accession>A0A3L9YI21</accession>
<dbReference type="InterPro" id="IPR026444">
    <property type="entry name" value="Secre_tail"/>
</dbReference>
<keyword evidence="1 2" id="KW-0732">Signal</keyword>
<sequence length="164" mass="17759">MKKTMYIVLLTVFTVGFSYAQSLSQTVIGSSGATITGASNSLGFTAGEAAVGDLTNGVNLGQGFWLGATAELVLNTEDFLLEIQTSVFPNPVTDYLNLSFNEMVGEDFEIMLYDINGRMIFQKKLLSASENETLSFTSYSSGMYVLNIVQSATNKSKTVKIIKD</sequence>
<dbReference type="Pfam" id="PF18962">
    <property type="entry name" value="Por_Secre_tail"/>
    <property type="match status" value="1"/>
</dbReference>
<dbReference type="EMBL" id="REFC01000014">
    <property type="protein sequence ID" value="RMA57785.1"/>
    <property type="molecule type" value="Genomic_DNA"/>
</dbReference>
<organism evidence="4 5">
    <name type="scientific">Ulvibacter antarcticus</name>
    <dbReference type="NCBI Taxonomy" id="442714"/>
    <lineage>
        <taxon>Bacteria</taxon>
        <taxon>Pseudomonadati</taxon>
        <taxon>Bacteroidota</taxon>
        <taxon>Flavobacteriia</taxon>
        <taxon>Flavobacteriales</taxon>
        <taxon>Flavobacteriaceae</taxon>
        <taxon>Ulvibacter</taxon>
    </lineage>
</organism>
<dbReference type="RefSeq" id="WP_121908141.1">
    <property type="nucleotide sequence ID" value="NZ_REFC01000014.1"/>
</dbReference>
<dbReference type="Proteomes" id="UP000271339">
    <property type="component" value="Unassembled WGS sequence"/>
</dbReference>
<evidence type="ECO:0000259" key="3">
    <source>
        <dbReference type="Pfam" id="PF18962"/>
    </source>
</evidence>
<dbReference type="AlphaFoldDB" id="A0A3L9YI21"/>
<evidence type="ECO:0000256" key="2">
    <source>
        <dbReference type="SAM" id="SignalP"/>
    </source>
</evidence>
<feature type="domain" description="Secretion system C-terminal sorting" evidence="3">
    <location>
        <begin position="87"/>
        <end position="159"/>
    </location>
</feature>
<dbReference type="OrthoDB" id="1352409at2"/>
<evidence type="ECO:0000256" key="1">
    <source>
        <dbReference type="ARBA" id="ARBA00022729"/>
    </source>
</evidence>
<proteinExistence type="predicted"/>
<reference evidence="4 5" key="1">
    <citation type="submission" date="2018-10" db="EMBL/GenBank/DDBJ databases">
        <title>Genomic Encyclopedia of Archaeal and Bacterial Type Strains, Phase II (KMG-II): from individual species to whole genera.</title>
        <authorList>
            <person name="Goeker M."/>
        </authorList>
    </citation>
    <scope>NUCLEOTIDE SEQUENCE [LARGE SCALE GENOMIC DNA]</scope>
    <source>
        <strain evidence="4 5">DSM 23424</strain>
    </source>
</reference>
<comment type="caution">
    <text evidence="4">The sequence shown here is derived from an EMBL/GenBank/DDBJ whole genome shotgun (WGS) entry which is preliminary data.</text>
</comment>
<name>A0A3L9YI21_9FLAO</name>
<evidence type="ECO:0000313" key="4">
    <source>
        <dbReference type="EMBL" id="RMA57785.1"/>
    </source>
</evidence>
<feature type="signal peptide" evidence="2">
    <location>
        <begin position="1"/>
        <end position="20"/>
    </location>
</feature>
<keyword evidence="5" id="KW-1185">Reference proteome</keyword>
<feature type="chain" id="PRO_5018287750" evidence="2">
    <location>
        <begin position="21"/>
        <end position="164"/>
    </location>
</feature>
<evidence type="ECO:0000313" key="5">
    <source>
        <dbReference type="Proteomes" id="UP000271339"/>
    </source>
</evidence>